<name>A0A1W1C219_9ZZZZ</name>
<accession>A0A1W1C219</accession>
<dbReference type="AlphaFoldDB" id="A0A1W1C219"/>
<dbReference type="InterPro" id="IPR021731">
    <property type="entry name" value="AMIN_dom"/>
</dbReference>
<protein>
    <recommendedName>
        <fullName evidence="1">AMIN domain-containing protein</fullName>
    </recommendedName>
</protein>
<evidence type="ECO:0000313" key="2">
    <source>
        <dbReference type="EMBL" id="SFV59767.1"/>
    </source>
</evidence>
<sequence>MRAGFFVLVLYTALFARENPFFPASKVPTPNYSTNSVKQVEPFKNTEITLPDSVRILKSVTLTCENIDGSITKKEIHIDKSIDWHNKIIIAQKGINGIQSKKERYKKLASLKFISFYASEKKLKIKSKDKLLRDFKLVKPNRVVLDFKRDADFRTFTFKGRGAFKKLTIGNHTRYYRVVIELDGVYTYRIASFKDGYLLILE</sequence>
<dbReference type="Pfam" id="PF11741">
    <property type="entry name" value="AMIN"/>
    <property type="match status" value="1"/>
</dbReference>
<dbReference type="EMBL" id="FPHB01000047">
    <property type="protein sequence ID" value="SFV59767.1"/>
    <property type="molecule type" value="Genomic_DNA"/>
</dbReference>
<evidence type="ECO:0000259" key="1">
    <source>
        <dbReference type="Pfam" id="PF11741"/>
    </source>
</evidence>
<gene>
    <name evidence="2" type="ORF">MNB_SM-7-532</name>
</gene>
<feature type="domain" description="AMIN" evidence="1">
    <location>
        <begin position="119"/>
        <end position="191"/>
    </location>
</feature>
<proteinExistence type="predicted"/>
<reference evidence="2" key="1">
    <citation type="submission" date="2016-10" db="EMBL/GenBank/DDBJ databases">
        <authorList>
            <person name="de Groot N.N."/>
        </authorList>
    </citation>
    <scope>NUCLEOTIDE SEQUENCE</scope>
</reference>
<organism evidence="2">
    <name type="scientific">hydrothermal vent metagenome</name>
    <dbReference type="NCBI Taxonomy" id="652676"/>
    <lineage>
        <taxon>unclassified sequences</taxon>
        <taxon>metagenomes</taxon>
        <taxon>ecological metagenomes</taxon>
    </lineage>
</organism>